<dbReference type="SUPFAM" id="SSF52540">
    <property type="entry name" value="P-loop containing nucleoside triphosphate hydrolases"/>
    <property type="match status" value="1"/>
</dbReference>
<feature type="domain" description="PDZ" evidence="15">
    <location>
        <begin position="419"/>
        <end position="500"/>
    </location>
</feature>
<name>A0A8C8MFE1_ONCTS</name>
<keyword evidence="18" id="KW-1185">Reference proteome</keyword>
<keyword evidence="9" id="KW-0965">Cell junction</keyword>
<feature type="region of interest" description="Disordered" evidence="12">
    <location>
        <begin position="369"/>
        <end position="414"/>
    </location>
</feature>
<gene>
    <name evidence="17" type="primary">LOC112235723</name>
</gene>
<feature type="region of interest" description="Disordered" evidence="12">
    <location>
        <begin position="828"/>
        <end position="849"/>
    </location>
</feature>
<evidence type="ECO:0000259" key="13">
    <source>
        <dbReference type="PROSITE" id="PS50002"/>
    </source>
</evidence>
<dbReference type="PRINTS" id="PR01597">
    <property type="entry name" value="ZONOCCLUDNS"/>
</dbReference>
<dbReference type="GO" id="GO:1905605">
    <property type="term" value="P:positive regulation of blood-brain barrier permeability"/>
    <property type="evidence" value="ECO:0007669"/>
    <property type="project" value="TreeGrafter"/>
</dbReference>
<evidence type="ECO:0000259" key="15">
    <source>
        <dbReference type="PROSITE" id="PS50106"/>
    </source>
</evidence>
<keyword evidence="6" id="KW-1003">Cell membrane</keyword>
<reference evidence="17" key="2">
    <citation type="submission" date="2025-09" db="UniProtKB">
        <authorList>
            <consortium name="Ensembl"/>
        </authorList>
    </citation>
    <scope>IDENTIFICATION</scope>
</reference>
<dbReference type="InterPro" id="IPR036034">
    <property type="entry name" value="PDZ_sf"/>
</dbReference>
<dbReference type="SMART" id="SM00228">
    <property type="entry name" value="PDZ"/>
    <property type="match status" value="3"/>
</dbReference>
<dbReference type="PRINTS" id="PR01598">
    <property type="entry name" value="ZONOCCLUDNS1"/>
</dbReference>
<dbReference type="InterPro" id="IPR000906">
    <property type="entry name" value="ZU5_dom"/>
</dbReference>
<dbReference type="PANTHER" id="PTHR13865">
    <property type="entry name" value="TIGHT JUNCTION PROTEIN"/>
    <property type="match status" value="1"/>
</dbReference>
<evidence type="ECO:0000256" key="11">
    <source>
        <dbReference type="PROSITE-ProRule" id="PRU00192"/>
    </source>
</evidence>
<feature type="compositionally biased region" description="Polar residues" evidence="12">
    <location>
        <begin position="170"/>
        <end position="182"/>
    </location>
</feature>
<keyword evidence="5 11" id="KW-0728">SH3 domain</keyword>
<feature type="compositionally biased region" description="Basic residues" evidence="12">
    <location>
        <begin position="84"/>
        <end position="93"/>
    </location>
</feature>
<feature type="domain" description="ZU5" evidence="16">
    <location>
        <begin position="1543"/>
        <end position="1657"/>
    </location>
</feature>
<dbReference type="Pfam" id="PF07653">
    <property type="entry name" value="SH3_2"/>
    <property type="match status" value="1"/>
</dbReference>
<evidence type="ECO:0000259" key="14">
    <source>
        <dbReference type="PROSITE" id="PS50052"/>
    </source>
</evidence>
<dbReference type="FunFam" id="2.30.42.10:FF:000029">
    <property type="entry name" value="tight junction protein ZO-1 isoform X1"/>
    <property type="match status" value="1"/>
</dbReference>
<feature type="region of interest" description="Disordered" evidence="12">
    <location>
        <begin position="950"/>
        <end position="970"/>
    </location>
</feature>
<accession>A0A8C8MFE1</accession>
<dbReference type="FunFam" id="3.40.50.300:FF:000110">
    <property type="entry name" value="tight junction protein ZO-1 isoform X1"/>
    <property type="match status" value="1"/>
</dbReference>
<evidence type="ECO:0000256" key="5">
    <source>
        <dbReference type="ARBA" id="ARBA00022443"/>
    </source>
</evidence>
<feature type="domain" description="PDZ" evidence="15">
    <location>
        <begin position="186"/>
        <end position="264"/>
    </location>
</feature>
<dbReference type="GO" id="GO:0098609">
    <property type="term" value="P:cell-cell adhesion"/>
    <property type="evidence" value="ECO:0007669"/>
    <property type="project" value="TreeGrafter"/>
</dbReference>
<dbReference type="InterPro" id="IPR001478">
    <property type="entry name" value="PDZ"/>
</dbReference>
<dbReference type="InterPro" id="IPR001452">
    <property type="entry name" value="SH3_domain"/>
</dbReference>
<proteinExistence type="inferred from homology"/>
<feature type="region of interest" description="Disordered" evidence="12">
    <location>
        <begin position="294"/>
        <end position="356"/>
    </location>
</feature>
<dbReference type="SUPFAM" id="SSF50044">
    <property type="entry name" value="SH3-domain"/>
    <property type="match status" value="1"/>
</dbReference>
<feature type="region of interest" description="Disordered" evidence="12">
    <location>
        <begin position="1046"/>
        <end position="1222"/>
    </location>
</feature>
<feature type="domain" description="PDZ" evidence="15">
    <location>
        <begin position="12"/>
        <end position="91"/>
    </location>
</feature>
<dbReference type="Gene3D" id="2.30.30.40">
    <property type="entry name" value="SH3 Domains"/>
    <property type="match status" value="1"/>
</dbReference>
<feature type="compositionally biased region" description="Basic and acidic residues" evidence="12">
    <location>
        <begin position="299"/>
        <end position="308"/>
    </location>
</feature>
<dbReference type="InterPro" id="IPR005417">
    <property type="entry name" value="ZO"/>
</dbReference>
<dbReference type="Gene3D" id="2.30.42.10">
    <property type="match status" value="3"/>
</dbReference>
<feature type="region of interest" description="Disordered" evidence="12">
    <location>
        <begin position="1267"/>
        <end position="1298"/>
    </location>
</feature>
<feature type="domain" description="SH3" evidence="13">
    <location>
        <begin position="514"/>
        <end position="582"/>
    </location>
</feature>
<dbReference type="InterPro" id="IPR005418">
    <property type="entry name" value="ZO-1"/>
</dbReference>
<dbReference type="GO" id="GO:0005923">
    <property type="term" value="C:bicellular tight junction"/>
    <property type="evidence" value="ECO:0007669"/>
    <property type="project" value="UniProtKB-SubCell"/>
</dbReference>
<dbReference type="FunFam" id="2.30.42.10:FF:000013">
    <property type="entry name" value="Putative tight junction protein ZO-1"/>
    <property type="match status" value="1"/>
</dbReference>
<feature type="compositionally biased region" description="Low complexity" evidence="12">
    <location>
        <begin position="1059"/>
        <end position="1071"/>
    </location>
</feature>
<dbReference type="GO" id="GO:0050839">
    <property type="term" value="F:cell adhesion molecule binding"/>
    <property type="evidence" value="ECO:0007669"/>
    <property type="project" value="TreeGrafter"/>
</dbReference>
<evidence type="ECO:0000256" key="7">
    <source>
        <dbReference type="ARBA" id="ARBA00022553"/>
    </source>
</evidence>
<protein>
    <submittedName>
        <fullName evidence="17">Tight junction protein 1a</fullName>
    </submittedName>
</protein>
<dbReference type="PROSITE" id="PS51145">
    <property type="entry name" value="ZU5"/>
    <property type="match status" value="1"/>
</dbReference>
<dbReference type="CDD" id="cd06727">
    <property type="entry name" value="PDZ1_ZO1-like"/>
    <property type="match status" value="1"/>
</dbReference>
<feature type="compositionally biased region" description="Basic and acidic residues" evidence="12">
    <location>
        <begin position="1012"/>
        <end position="1022"/>
    </location>
</feature>
<sequence length="1657" mass="184564">MVITHTNHFAPGFGFGIAISGGRDNPHFQSGETSIVISDVLKGGPAEGLLSENDRVVMVNAVSMDNVEHAYAVQQLRKSGKNAKITIRRKRKVQIPVSRPGDRETMSEHEEEDTDEDDGYEQHSGRSGPTSTYGAASGGTASRRTNDRERERSNSSRREHSASRERSISPHSGRSQGSSTPSRPAKVTLVKSRKNEEYGLRLASHIFVKDISPESLAARDGNIQEGDVVLKINGTVTENLSLIDAKKLIERSKGKLKMVVQRDDRATLLNIPDMDDSIPSGNNSDRDDISEIHSLTSDHSSRSHDRARGSRSRSPTRSEPSDPSRHSPRQISNGSHRSRDEERISKPGVMSTPVKGSQEALIQAISDQPLAREDKLPPLPEPKPVYAQPGQPDVDLPVSPSDAPVPSAGHDDSILSRPSMKLVKFKKGESVGLRLAGGNDVGIFVAGVLEDSPAAREGLEEGDQILRVNNVDFANIIREEAVLFLLDLPRGEEVTILAQKKKDVYRRIVESDVGDSFYIRTHFEYEKESPYGLSFNKGEVFRVVDTLYNGKLGSWLAIRIGKNHQEVERGIIPNKNRAEQLSSVQYTLPKTPGGDRADFWRFRGLRTSKRNLRKSREDLSAQPVQTKFPAYERVVLREAGFLRPVVIFGSIADVAREKLAREEPDLFELAKSEPKDAGKDQRGSGIIRLHTIKQIIDRDRHAVLDITPNAVDRLNYAQWYPIVVFLNPDSKQGVKTMRTRLCPESRKSARKLYERALKLRKNNHHLFTTTINMNNMNDGWYGALKETIQQQQNQLVWVSEGKADGAPDDDLDLHDDRLSYLSAPGSEYSMYSTDSRHTSDYEDTDTEGGAYTDQELDETLNDEVGLPTEPAITRSSEPVREDPPVIQEPMRYGGYQHTVQPDPLNRIDPAGFKAPVAQQVPFMRAVHLPCCLESVVCVRRVFWPQPLAPAPTLEPEPLQSGPPSSEPQVPIMYKKDPYLEEPVRVNQGGVKPSPAMGPPMTYESQPPYQDQHPYRDYDHPPNRYDGGGYLEPKYRNFDSQLHHEKNVPHYDDQWPPYNQQTSGTPPHQQQHPPGPGYDPRLSYEDGPERDSPPQPRYDENPLGYNGRPRYGKPAGPGTIRYDEPPPSVPGGYAPLRYDQEPHPYPPATRSPEPPKQYYQGEPAQRSGPGPAYNQATPQHRGYKPPSQQYEPIMNFDAPVPAPKPQPEALPPNPLPPPPRVELEDDPAIRAQSVLSRVKMFENKRSVSVDRAKEAGDTVGPRVSIWKTPHSCALPEPQKPREVSDDDIVRSNHYNPDEDEEYYRKQLAYFDRRSLDAGKAPQTTPVIATKPAAQPQAHPGYNYPRAESVEKVSPVERRYEPVPQVTPAAPPAILPKPTSPEGKHYLTHLKDPHDSPKADTVTTNYLPQKSYPEKSPVNGTAMKDQPKAPANTSYNRYVPKPYTNSAKPFERKFDSPKFNHNLLPNNKTDLTPAIKAPANSTAPAKHQISPQPTDMDSGLDTFTRTMDNRSKYQHNNINAVPKAIPVSPSALEDDDEDEGHTVVATARGVFNCNGGVLSSIETGVSIIIPQGAIPEGVEQEIYFKVCRDNSILPPLDKEKGETLLSPLVMCGPHGLKFLKPVELRLPHCDPKSWQNQSLPGDPNYLVGANCVSVLIDHF</sequence>
<comment type="similarity">
    <text evidence="3">Belongs to the MAGUK family.</text>
</comment>
<feature type="compositionally biased region" description="Basic and acidic residues" evidence="12">
    <location>
        <begin position="144"/>
        <end position="168"/>
    </location>
</feature>
<feature type="region of interest" description="Disordered" evidence="12">
    <location>
        <begin position="1405"/>
        <end position="1445"/>
    </location>
</feature>
<dbReference type="SMART" id="SM00218">
    <property type="entry name" value="ZU5"/>
    <property type="match status" value="1"/>
</dbReference>
<evidence type="ECO:0000313" key="18">
    <source>
        <dbReference type="Proteomes" id="UP000694402"/>
    </source>
</evidence>
<dbReference type="InterPro" id="IPR035597">
    <property type="entry name" value="ZO-1_SH3"/>
</dbReference>
<evidence type="ECO:0000256" key="4">
    <source>
        <dbReference type="ARBA" id="ARBA00022427"/>
    </source>
</evidence>
<keyword evidence="10" id="KW-0472">Membrane</keyword>
<dbReference type="CDD" id="cd06729">
    <property type="entry name" value="PDZ3_ZO1-like_domain"/>
    <property type="match status" value="1"/>
</dbReference>
<organism evidence="17 18">
    <name type="scientific">Oncorhynchus tshawytscha</name>
    <name type="common">Chinook salmon</name>
    <name type="synonym">Salmo tshawytscha</name>
    <dbReference type="NCBI Taxonomy" id="74940"/>
    <lineage>
        <taxon>Eukaryota</taxon>
        <taxon>Metazoa</taxon>
        <taxon>Chordata</taxon>
        <taxon>Craniata</taxon>
        <taxon>Vertebrata</taxon>
        <taxon>Euteleostomi</taxon>
        <taxon>Actinopterygii</taxon>
        <taxon>Neopterygii</taxon>
        <taxon>Teleostei</taxon>
        <taxon>Protacanthopterygii</taxon>
        <taxon>Salmoniformes</taxon>
        <taxon>Salmonidae</taxon>
        <taxon>Salmoninae</taxon>
        <taxon>Oncorhynchus</taxon>
    </lineage>
</organism>
<feature type="domain" description="Guanylate kinase-like" evidence="14">
    <location>
        <begin position="688"/>
        <end position="789"/>
    </location>
</feature>
<dbReference type="FunFam" id="2.30.42.10:FF:000009">
    <property type="entry name" value="Putative tight junction protein ZO-1"/>
    <property type="match status" value="1"/>
</dbReference>
<evidence type="ECO:0000256" key="3">
    <source>
        <dbReference type="ARBA" id="ARBA00007014"/>
    </source>
</evidence>
<evidence type="ECO:0000256" key="8">
    <source>
        <dbReference type="ARBA" id="ARBA00022737"/>
    </source>
</evidence>
<evidence type="ECO:0000256" key="6">
    <source>
        <dbReference type="ARBA" id="ARBA00022475"/>
    </source>
</evidence>
<feature type="region of interest" description="Disordered" evidence="12">
    <location>
        <begin position="868"/>
        <end position="888"/>
    </location>
</feature>
<dbReference type="GO" id="GO:0045216">
    <property type="term" value="P:cell-cell junction organization"/>
    <property type="evidence" value="ECO:0007669"/>
    <property type="project" value="TreeGrafter"/>
</dbReference>
<dbReference type="GO" id="GO:0005886">
    <property type="term" value="C:plasma membrane"/>
    <property type="evidence" value="ECO:0007669"/>
    <property type="project" value="UniProtKB-SubCell"/>
</dbReference>
<dbReference type="GO" id="GO:0090557">
    <property type="term" value="P:establishment of endothelial intestinal barrier"/>
    <property type="evidence" value="ECO:0007669"/>
    <property type="project" value="TreeGrafter"/>
</dbReference>
<dbReference type="GO" id="GO:0150105">
    <property type="term" value="P:protein localization to cell-cell junction"/>
    <property type="evidence" value="ECO:0007669"/>
    <property type="project" value="TreeGrafter"/>
</dbReference>
<keyword evidence="7" id="KW-0597">Phosphoprotein</keyword>
<dbReference type="CDD" id="cd12026">
    <property type="entry name" value="SH3_ZO-1"/>
    <property type="match status" value="1"/>
</dbReference>
<evidence type="ECO:0000256" key="12">
    <source>
        <dbReference type="SAM" id="MobiDB-lite"/>
    </source>
</evidence>
<dbReference type="PANTHER" id="PTHR13865:SF31">
    <property type="entry name" value="TIGHT JUNCTION PROTEIN ZO-1 ISOFORM X1"/>
    <property type="match status" value="1"/>
</dbReference>
<evidence type="ECO:0000256" key="10">
    <source>
        <dbReference type="ARBA" id="ARBA00023136"/>
    </source>
</evidence>
<dbReference type="InterPro" id="IPR008145">
    <property type="entry name" value="GK/Ca_channel_bsu"/>
</dbReference>
<dbReference type="Gene3D" id="2.60.220.30">
    <property type="match status" value="1"/>
</dbReference>
<evidence type="ECO:0000259" key="16">
    <source>
        <dbReference type="PROSITE" id="PS51145"/>
    </source>
</evidence>
<reference evidence="17" key="1">
    <citation type="submission" date="2025-08" db="UniProtKB">
        <authorList>
            <consortium name="Ensembl"/>
        </authorList>
    </citation>
    <scope>IDENTIFICATION</scope>
</reference>
<evidence type="ECO:0000256" key="2">
    <source>
        <dbReference type="ARBA" id="ARBA00004435"/>
    </source>
</evidence>
<evidence type="ECO:0000313" key="17">
    <source>
        <dbReference type="Ensembl" id="ENSOTSP00005085558.2"/>
    </source>
</evidence>
<dbReference type="InterPro" id="IPR027417">
    <property type="entry name" value="P-loop_NTPase"/>
</dbReference>
<dbReference type="SMART" id="SM00072">
    <property type="entry name" value="GuKc"/>
    <property type="match status" value="1"/>
</dbReference>
<dbReference type="CDD" id="cd06728">
    <property type="entry name" value="PDZ2_ZO1-like_ds"/>
    <property type="match status" value="1"/>
</dbReference>
<dbReference type="Proteomes" id="UP000694402">
    <property type="component" value="Unassembled WGS sequence"/>
</dbReference>
<dbReference type="PROSITE" id="PS50052">
    <property type="entry name" value="GUANYLATE_KINASE_2"/>
    <property type="match status" value="1"/>
</dbReference>
<dbReference type="PROSITE" id="PS50002">
    <property type="entry name" value="SH3"/>
    <property type="match status" value="1"/>
</dbReference>
<dbReference type="GeneTree" id="ENSGT00940000155164"/>
<feature type="region of interest" description="Disordered" evidence="12">
    <location>
        <begin position="984"/>
        <end position="1034"/>
    </location>
</feature>
<dbReference type="Gene3D" id="3.40.50.300">
    <property type="entry name" value="P-loop containing nucleotide triphosphate hydrolases"/>
    <property type="match status" value="1"/>
</dbReference>
<feature type="compositionally biased region" description="Low complexity" evidence="12">
    <location>
        <begin position="392"/>
        <end position="408"/>
    </location>
</feature>
<dbReference type="InterPro" id="IPR036028">
    <property type="entry name" value="SH3-like_dom_sf"/>
</dbReference>
<keyword evidence="4" id="KW-0796">Tight junction</keyword>
<comment type="subcellular location">
    <subcellularLocation>
        <location evidence="2">Cell junction</location>
        <location evidence="2">Tight junction</location>
    </subcellularLocation>
    <subcellularLocation>
        <location evidence="1">Cell membrane</location>
        <topology evidence="1">Peripheral membrane protein</topology>
        <orientation evidence="1">Cytoplasmic side</orientation>
    </subcellularLocation>
</comment>
<evidence type="ECO:0000256" key="9">
    <source>
        <dbReference type="ARBA" id="ARBA00022949"/>
    </source>
</evidence>
<dbReference type="SUPFAM" id="SSF50156">
    <property type="entry name" value="PDZ domain-like"/>
    <property type="match status" value="3"/>
</dbReference>
<feature type="compositionally biased region" description="Polar residues" evidence="12">
    <location>
        <begin position="125"/>
        <end position="134"/>
    </location>
</feature>
<dbReference type="InterPro" id="IPR008144">
    <property type="entry name" value="Guanylate_kin-like_dom"/>
</dbReference>
<evidence type="ECO:0000256" key="1">
    <source>
        <dbReference type="ARBA" id="ARBA00004413"/>
    </source>
</evidence>
<feature type="compositionally biased region" description="Pro residues" evidence="12">
    <location>
        <begin position="1142"/>
        <end position="1154"/>
    </location>
</feature>
<dbReference type="Ensembl" id="ENSOTST00005092892.2">
    <property type="protein sequence ID" value="ENSOTSP00005085558.2"/>
    <property type="gene ID" value="ENSOTSG00005049851.1"/>
</dbReference>
<dbReference type="Pfam" id="PF00625">
    <property type="entry name" value="Guanylate_kin"/>
    <property type="match status" value="1"/>
</dbReference>
<dbReference type="Pfam" id="PF00791">
    <property type="entry name" value="ZU5"/>
    <property type="match status" value="1"/>
</dbReference>
<feature type="compositionally biased region" description="Pro residues" evidence="12">
    <location>
        <begin position="1199"/>
        <end position="1219"/>
    </location>
</feature>
<feature type="compositionally biased region" description="Basic and acidic residues" evidence="12">
    <location>
        <begin position="1081"/>
        <end position="1099"/>
    </location>
</feature>
<feature type="compositionally biased region" description="Basic and acidic residues" evidence="12">
    <location>
        <begin position="1277"/>
        <end position="1289"/>
    </location>
</feature>
<keyword evidence="8" id="KW-0677">Repeat</keyword>
<dbReference type="PROSITE" id="PS50106">
    <property type="entry name" value="PDZ"/>
    <property type="match status" value="3"/>
</dbReference>
<feature type="region of interest" description="Disordered" evidence="12">
    <location>
        <begin position="84"/>
        <end position="188"/>
    </location>
</feature>
<dbReference type="FunFam" id="2.60.220.30:FF:000004">
    <property type="entry name" value="tight junction protein ZO-1 isoform X1"/>
    <property type="match status" value="1"/>
</dbReference>
<feature type="compositionally biased region" description="Acidic residues" evidence="12">
    <location>
        <begin position="109"/>
        <end position="119"/>
    </location>
</feature>
<dbReference type="Pfam" id="PF00595">
    <property type="entry name" value="PDZ"/>
    <property type="match status" value="3"/>
</dbReference>